<dbReference type="eggNOG" id="KOG2688">
    <property type="taxonomic scope" value="Eukaryota"/>
</dbReference>
<dbReference type="OrthoDB" id="5404651at2759"/>
<name>G7DWR9_MIXOS</name>
<gene>
    <name evidence="1" type="primary">Mo01671</name>
    <name evidence="1" type="ORF">E5Q_01671</name>
</gene>
<reference evidence="1 2" key="2">
    <citation type="journal article" date="2012" name="Open Biol.">
        <title>Characteristics of nucleosomes and linker DNA regions on the genome of the basidiomycete Mixia osmundae revealed by mono- and dinucleosome mapping.</title>
        <authorList>
            <person name="Nishida H."/>
            <person name="Kondo S."/>
            <person name="Matsumoto T."/>
            <person name="Suzuki Y."/>
            <person name="Yoshikawa H."/>
            <person name="Taylor T.D."/>
            <person name="Sugiyama J."/>
        </authorList>
    </citation>
    <scope>NUCLEOTIDE SEQUENCE [LARGE SCALE GENOMIC DNA]</scope>
    <source>
        <strain evidence="2">CBS 9802 / IAM 14324 / JCM 22182 / KY 12970</strain>
    </source>
</reference>
<dbReference type="Proteomes" id="UP000009131">
    <property type="component" value="Unassembled WGS sequence"/>
</dbReference>
<dbReference type="FunCoup" id="G7DWR9">
    <property type="interactions" value="6"/>
</dbReference>
<dbReference type="GO" id="GO:0000973">
    <property type="term" value="P:post-transcriptional tethering of RNA polymerase II gene DNA at nuclear periphery"/>
    <property type="evidence" value="ECO:0007669"/>
    <property type="project" value="TreeGrafter"/>
</dbReference>
<dbReference type="SMART" id="SM00753">
    <property type="entry name" value="PAM"/>
    <property type="match status" value="1"/>
</dbReference>
<dbReference type="GO" id="GO:0006368">
    <property type="term" value="P:transcription elongation by RNA polymerase II"/>
    <property type="evidence" value="ECO:0007669"/>
    <property type="project" value="TreeGrafter"/>
</dbReference>
<accession>G7DWR9</accession>
<dbReference type="EMBL" id="BABT02000054">
    <property type="protein sequence ID" value="GAA95016.1"/>
    <property type="molecule type" value="Genomic_DNA"/>
</dbReference>
<dbReference type="RefSeq" id="XP_014564763.1">
    <property type="nucleotide sequence ID" value="XM_014709277.1"/>
</dbReference>
<dbReference type="HOGENOM" id="CLU_031567_3_0_1"/>
<evidence type="ECO:0008006" key="3">
    <source>
        <dbReference type="Google" id="ProtNLM"/>
    </source>
</evidence>
<organism evidence="1 2">
    <name type="scientific">Mixia osmundae (strain CBS 9802 / IAM 14324 / JCM 22182 / KY 12970)</name>
    <dbReference type="NCBI Taxonomy" id="764103"/>
    <lineage>
        <taxon>Eukaryota</taxon>
        <taxon>Fungi</taxon>
        <taxon>Dikarya</taxon>
        <taxon>Basidiomycota</taxon>
        <taxon>Pucciniomycotina</taxon>
        <taxon>Mixiomycetes</taxon>
        <taxon>Mixiales</taxon>
        <taxon>Mixiaceae</taxon>
        <taxon>Mixia</taxon>
    </lineage>
</organism>
<dbReference type="STRING" id="764103.G7DWR9"/>
<protein>
    <recommendedName>
        <fullName evidence="3">PCI domain-containing protein</fullName>
    </recommendedName>
</protein>
<evidence type="ECO:0000313" key="2">
    <source>
        <dbReference type="Proteomes" id="UP000009131"/>
    </source>
</evidence>
<dbReference type="OMA" id="PQLCSNI"/>
<dbReference type="InParanoid" id="G7DWR9"/>
<sequence length="433" mass="48857">MEHEVRRFGLRVKLAYESGDARALAACFEPLWFLSAQNDSPTRQLALALQATNSVMLSIRSLFKENGPLGDLVHDYLRYLDDARPGSPDLSAKAAAYELIQTCYTDVLSIFQQPDSDWLVPTLKLFSRALALLALQADEAAHDSKNVRASLASRLLIRTLNVISTDKGATQKRLATFYVANQCLRIYFKLDNLRLTDTIINNTRHARPFLDVDFPKSDRVTYRYYIGRIYLSQRRLRQARQELQAAFDLCSPAAYAQCRMLLIFLIAASLPLGILPSKLLLQQYDLEPQYGPLTDALKLGDYTACVQALDRWREWHRSKGAYVLLKEKLEVICWRNLCRKVLWILSKGRPTSEGPPTLPLDKLLAAAQYAWRDPTLDLDDMHCVAASLNEQGYSKAYIHQARNLLVLQKGPQAGFPPVSSVRLAGAERLAVAD</sequence>
<proteinExistence type="predicted"/>
<dbReference type="GO" id="GO:0070390">
    <property type="term" value="C:transcription export complex 2"/>
    <property type="evidence" value="ECO:0007669"/>
    <property type="project" value="TreeGrafter"/>
</dbReference>
<dbReference type="RefSeq" id="XP_014566412.1">
    <property type="nucleotide sequence ID" value="XM_014710926.1"/>
</dbReference>
<dbReference type="GO" id="GO:0016973">
    <property type="term" value="P:poly(A)+ mRNA export from nucleus"/>
    <property type="evidence" value="ECO:0007669"/>
    <property type="project" value="TreeGrafter"/>
</dbReference>
<dbReference type="InterPro" id="IPR036388">
    <property type="entry name" value="WH-like_DNA-bd_sf"/>
</dbReference>
<comment type="caution">
    <text evidence="1">The sequence shown here is derived from an EMBL/GenBank/DDBJ whole genome shotgun (WGS) entry which is preliminary data.</text>
</comment>
<dbReference type="Gene3D" id="1.10.10.10">
    <property type="entry name" value="Winged helix-like DNA-binding domain superfamily/Winged helix DNA-binding domain"/>
    <property type="match status" value="1"/>
</dbReference>
<dbReference type="GO" id="GO:0003723">
    <property type="term" value="F:RNA binding"/>
    <property type="evidence" value="ECO:0007669"/>
    <property type="project" value="InterPro"/>
</dbReference>
<dbReference type="PANTHER" id="PTHR12732:SF8">
    <property type="entry name" value="NUCLEAR MRNA EXPORT PROTEIN THP1"/>
    <property type="match status" value="1"/>
</dbReference>
<dbReference type="InterPro" id="IPR045114">
    <property type="entry name" value="Csn12-like"/>
</dbReference>
<dbReference type="GO" id="GO:0003690">
    <property type="term" value="F:double-stranded DNA binding"/>
    <property type="evidence" value="ECO:0007669"/>
    <property type="project" value="InterPro"/>
</dbReference>
<dbReference type="PANTHER" id="PTHR12732">
    <property type="entry name" value="UNCHARACTERIZED PROTEASOME COMPONENT REGION PCI-CONTAINING"/>
    <property type="match status" value="1"/>
</dbReference>
<dbReference type="AlphaFoldDB" id="G7DWR9"/>
<evidence type="ECO:0000313" key="1">
    <source>
        <dbReference type="EMBL" id="GAA95016.1"/>
    </source>
</evidence>
<keyword evidence="2" id="KW-1185">Reference proteome</keyword>
<reference evidence="1 2" key="1">
    <citation type="journal article" date="2011" name="J. Gen. Appl. Microbiol.">
        <title>Draft genome sequencing of the enigmatic basidiomycete Mixia osmundae.</title>
        <authorList>
            <person name="Nishida H."/>
            <person name="Nagatsuka Y."/>
            <person name="Sugiyama J."/>
        </authorList>
    </citation>
    <scope>NUCLEOTIDE SEQUENCE [LARGE SCALE GENOMIC DNA]</scope>
    <source>
        <strain evidence="2">CBS 9802 / IAM 14324 / JCM 22182 / KY 12970</strain>
    </source>
</reference>